<reference evidence="1" key="2">
    <citation type="journal article" date="2015" name="ISME J.">
        <title>A new class of marine Euryarchaeota group II from the Mediterranean deep chlorophyll maximum.</title>
        <authorList>
            <person name="Martin-Cuadrado A.B."/>
            <person name="Garcia-Heredia I."/>
            <person name="Molto A.G."/>
            <person name="Lopez-Ubeda R."/>
            <person name="Kimes N."/>
            <person name="Lopez-Garcia P."/>
            <person name="Moreira D."/>
            <person name="Rodriguez-Valera F."/>
        </authorList>
    </citation>
    <scope>NUCLEOTIDE SEQUENCE</scope>
</reference>
<proteinExistence type="predicted"/>
<protein>
    <submittedName>
        <fullName evidence="1">Uncharacterized protein</fullName>
    </submittedName>
</protein>
<dbReference type="AlphaFoldDB" id="A0A1B1TDT4"/>
<dbReference type="EMBL" id="KP211887">
    <property type="protein sequence ID" value="ANV80445.1"/>
    <property type="molecule type" value="Genomic_DNA"/>
</dbReference>
<reference evidence="1" key="1">
    <citation type="submission" date="2014-11" db="EMBL/GenBank/DDBJ databases">
        <authorList>
            <person name="Zhu J."/>
            <person name="Qi W."/>
            <person name="Song R."/>
        </authorList>
    </citation>
    <scope>NUCLEOTIDE SEQUENCE</scope>
</reference>
<sequence length="141" mass="16400">MVLSTYDLSLWEISRRALKSEKLKFSFDKRTKIDIQKLSNSISDSAPSIIIDVKKDVEGIKNQIMIFNDEKMIGVISKKEPKEIDCIWIPSSTKKFWEDFERRVLHLVEAGYPGCIGCGGPGKDDEWDEEENRIEFRKERN</sequence>
<organism evidence="1">
    <name type="scientific">uncultured Poseidoniia archaeon</name>
    <dbReference type="NCBI Taxonomy" id="1697135"/>
    <lineage>
        <taxon>Archaea</taxon>
        <taxon>Methanobacteriati</taxon>
        <taxon>Thermoplasmatota</taxon>
        <taxon>Candidatus Poseidoniia</taxon>
        <taxon>environmental samples</taxon>
    </lineage>
</organism>
<name>A0A1B1TDT4_9ARCH</name>
<accession>A0A1B1TDT4</accession>
<dbReference type="EMBL" id="KP211886">
    <property type="protein sequence ID" value="ANV80412.1"/>
    <property type="molecule type" value="Genomic_DNA"/>
</dbReference>
<evidence type="ECO:0000313" key="1">
    <source>
        <dbReference type="EMBL" id="ANV80445.1"/>
    </source>
</evidence>